<evidence type="ECO:0000313" key="4">
    <source>
        <dbReference type="Proteomes" id="UP000000559"/>
    </source>
</evidence>
<evidence type="ECO:0000256" key="1">
    <source>
        <dbReference type="SAM" id="Phobius"/>
    </source>
</evidence>
<protein>
    <submittedName>
        <fullName evidence="3">Uncharacterized protein</fullName>
    </submittedName>
</protein>
<reference evidence="3 4" key="1">
    <citation type="journal article" date="2004" name="Proc. Natl. Acad. Sci. U.S.A.">
        <title>The diploid genome sequence of Candida albicans.</title>
        <authorList>
            <person name="Jones T."/>
            <person name="Federspiel N.A."/>
            <person name="Chibana H."/>
            <person name="Dungan J."/>
            <person name="Kalman S."/>
            <person name="Magee B.B."/>
            <person name="Newport G."/>
            <person name="Thorstenson Y.R."/>
            <person name="Agabian N."/>
            <person name="Magee P.T."/>
            <person name="Davis R.W."/>
            <person name="Scherer S."/>
        </authorList>
    </citation>
    <scope>NUCLEOTIDE SEQUENCE [LARGE SCALE GENOMIC DNA]</scope>
    <source>
        <strain evidence="4">SC5314 / ATCC MYA-2876</strain>
    </source>
</reference>
<sequence>MTTTSRLRKFDKSLIQESTSTETADNTELIDIDDQTNLIDQLTITNQINYAKSMKYLIYLYILQIVLVLSLSITQTKRSNNSINNSNANKKTHVDHRLQYILLILSICLNIINVKFGTITTTTTNNNNINNIISQGSSINLNKWMKWINRLITLQLLYHGYSMIIVSLTTNIIDQYRGILFMILPGFNIFMPWLFFYWYKHMDKSVQQLNELKYEYKNV</sequence>
<feature type="transmembrane region" description="Helical" evidence="1">
    <location>
        <begin position="179"/>
        <end position="199"/>
    </location>
</feature>
<dbReference type="RefSeq" id="XP_722537.2">
    <property type="nucleotide sequence ID" value="XM_717444.2"/>
</dbReference>
<organism evidence="3 4">
    <name type="scientific">Candida albicans (strain SC5314 / ATCC MYA-2876)</name>
    <name type="common">Yeast</name>
    <dbReference type="NCBI Taxonomy" id="237561"/>
    <lineage>
        <taxon>Eukaryota</taxon>
        <taxon>Fungi</taxon>
        <taxon>Dikarya</taxon>
        <taxon>Ascomycota</taxon>
        <taxon>Saccharomycotina</taxon>
        <taxon>Pichiomycetes</taxon>
        <taxon>Debaryomycetaceae</taxon>
        <taxon>Candida/Lodderomyces clade</taxon>
        <taxon>Candida</taxon>
    </lineage>
</organism>
<dbReference type="Proteomes" id="UP000000559">
    <property type="component" value="Chromosome 2"/>
</dbReference>
<dbReference type="KEGG" id="cal:CAALFM_C201760CA"/>
<keyword evidence="4" id="KW-1185">Reference proteome</keyword>
<reference evidence="3 4" key="2">
    <citation type="journal article" date="2007" name="Genome Biol.">
        <title>Assembly of the Candida albicans genome into sixteen supercontigs aligned on the eight chromosomes.</title>
        <authorList>
            <person name="van het Hoog M."/>
            <person name="Rast T.J."/>
            <person name="Martchenko M."/>
            <person name="Grindle S."/>
            <person name="Dignard D."/>
            <person name="Hogues H."/>
            <person name="Cuomo C."/>
            <person name="Berriman M."/>
            <person name="Scherer S."/>
            <person name="Magee B.B."/>
            <person name="Whiteway M."/>
            <person name="Chibana H."/>
            <person name="Nantel A."/>
            <person name="Magee P.T."/>
        </authorList>
    </citation>
    <scope>GENOME REANNOTATION</scope>
    <source>
        <strain evidence="4">SC5314 / ATCC MYA-2876</strain>
    </source>
</reference>
<gene>
    <name evidence="3" type="ordered locus">CAALFM_C201760CA</name>
    <name evidence="2" type="ordered locus">orf19.9065</name>
</gene>
<name>A0A1D8PGH1_CANAL</name>
<keyword evidence="1" id="KW-0812">Transmembrane</keyword>
<evidence type="ECO:0000313" key="3">
    <source>
        <dbReference type="EMBL" id="AOW27222.1"/>
    </source>
</evidence>
<dbReference type="InParanoid" id="A0A1D8PGH1"/>
<reference evidence="3 4" key="3">
    <citation type="journal article" date="2013" name="Genome Biol.">
        <title>Assembly of a phased diploid Candida albicans genome facilitates allele-specific measurements and provides a simple model for repeat and indel structure.</title>
        <authorList>
            <person name="Muzzey D."/>
            <person name="Schwartz K."/>
            <person name="Weissman J.S."/>
            <person name="Sherlock G."/>
        </authorList>
    </citation>
    <scope>NUCLEOTIDE SEQUENCE [LARGE SCALE GENOMIC DNA]</scope>
    <source>
        <strain evidence="4">SC5314 / ATCC MYA-2876</strain>
    </source>
</reference>
<dbReference type="CGD" id="CAL0000186182">
    <property type="gene designation" value="orf19.9065"/>
</dbReference>
<accession>A0A1D8PGH1</accession>
<dbReference type="AlphaFoldDB" id="A0A1D8PGH1"/>
<feature type="transmembrane region" description="Helical" evidence="1">
    <location>
        <begin position="56"/>
        <end position="74"/>
    </location>
</feature>
<feature type="transmembrane region" description="Helical" evidence="1">
    <location>
        <begin position="151"/>
        <end position="173"/>
    </location>
</feature>
<proteinExistence type="predicted"/>
<evidence type="ECO:0000313" key="2">
    <source>
        <dbReference type="CGD" id="CAL0000186182"/>
    </source>
</evidence>
<dbReference type="GeneID" id="3635736"/>
<dbReference type="OrthoDB" id="4025266at2759"/>
<dbReference type="STRING" id="237561.A0A1D8PGH1"/>
<feature type="transmembrane region" description="Helical" evidence="1">
    <location>
        <begin position="98"/>
        <end position="116"/>
    </location>
</feature>
<keyword evidence="1" id="KW-0472">Membrane</keyword>
<dbReference type="VEuPathDB" id="FungiDB:C2_01760C_A"/>
<dbReference type="EMBL" id="CP017624">
    <property type="protein sequence ID" value="AOW27222.1"/>
    <property type="molecule type" value="Genomic_DNA"/>
</dbReference>
<keyword evidence="1" id="KW-1133">Transmembrane helix</keyword>